<keyword evidence="2" id="KW-1185">Reference proteome</keyword>
<organism evidence="1 2">
    <name type="scientific">Apiospora rasikravindrae</name>
    <dbReference type="NCBI Taxonomy" id="990691"/>
    <lineage>
        <taxon>Eukaryota</taxon>
        <taxon>Fungi</taxon>
        <taxon>Dikarya</taxon>
        <taxon>Ascomycota</taxon>
        <taxon>Pezizomycotina</taxon>
        <taxon>Sordariomycetes</taxon>
        <taxon>Xylariomycetidae</taxon>
        <taxon>Amphisphaeriales</taxon>
        <taxon>Apiosporaceae</taxon>
        <taxon>Apiospora</taxon>
    </lineage>
</organism>
<gene>
    <name evidence="1" type="ORF">PG993_011676</name>
</gene>
<dbReference type="Proteomes" id="UP001444661">
    <property type="component" value="Unassembled WGS sequence"/>
</dbReference>
<accession>A0ABR1S0A4</accession>
<evidence type="ECO:0000313" key="1">
    <source>
        <dbReference type="EMBL" id="KAK8023610.1"/>
    </source>
</evidence>
<protein>
    <submittedName>
        <fullName evidence="1">Uncharacterized protein</fullName>
    </submittedName>
</protein>
<comment type="caution">
    <text evidence="1">The sequence shown here is derived from an EMBL/GenBank/DDBJ whole genome shotgun (WGS) entry which is preliminary data.</text>
</comment>
<dbReference type="EMBL" id="JAQQWK010000011">
    <property type="protein sequence ID" value="KAK8023610.1"/>
    <property type="molecule type" value="Genomic_DNA"/>
</dbReference>
<name>A0ABR1S0A4_9PEZI</name>
<reference evidence="1 2" key="1">
    <citation type="submission" date="2023-01" db="EMBL/GenBank/DDBJ databases">
        <title>Analysis of 21 Apiospora genomes using comparative genomics revels a genus with tremendous synthesis potential of carbohydrate active enzymes and secondary metabolites.</title>
        <authorList>
            <person name="Sorensen T."/>
        </authorList>
    </citation>
    <scope>NUCLEOTIDE SEQUENCE [LARGE SCALE GENOMIC DNA]</scope>
    <source>
        <strain evidence="1 2">CBS 33761</strain>
    </source>
</reference>
<sequence>MTAGLRTKILEHLSASDVAALRQVTRVPLNKEDARKFLDPLRDLGRPLYDAITKFEKSGARVIFVGKGIRVLQDSIRQPAAAGTAPAAVVLGLMFEGVTRSHKKALRQFFSQLHRHLDIMHYGMGKETKYILHYNVGPLLSNHGRSRFDNSLLVPVTPRVSVMLPECFMDNSAIFYPPYASGLFASLADITGESYQIRTGLEVARASSMWRSVALNSDVEDDTFTVNGVKRYPKLFNCLSLSFAHHGHYCTAPEIGGGDYAFGLGSCLAQW</sequence>
<evidence type="ECO:0000313" key="2">
    <source>
        <dbReference type="Proteomes" id="UP001444661"/>
    </source>
</evidence>
<proteinExistence type="predicted"/>